<name>A0A9P9CZF2_9PLEO</name>
<reference evidence="2" key="1">
    <citation type="journal article" date="2021" name="Nat. Commun.">
        <title>Genetic determinants of endophytism in the Arabidopsis root mycobiome.</title>
        <authorList>
            <person name="Mesny F."/>
            <person name="Miyauchi S."/>
            <person name="Thiergart T."/>
            <person name="Pickel B."/>
            <person name="Atanasova L."/>
            <person name="Karlsson M."/>
            <person name="Huettel B."/>
            <person name="Barry K.W."/>
            <person name="Haridas S."/>
            <person name="Chen C."/>
            <person name="Bauer D."/>
            <person name="Andreopoulos W."/>
            <person name="Pangilinan J."/>
            <person name="LaButti K."/>
            <person name="Riley R."/>
            <person name="Lipzen A."/>
            <person name="Clum A."/>
            <person name="Drula E."/>
            <person name="Henrissat B."/>
            <person name="Kohler A."/>
            <person name="Grigoriev I.V."/>
            <person name="Martin F.M."/>
            <person name="Hacquard S."/>
        </authorList>
    </citation>
    <scope>NUCLEOTIDE SEQUENCE</scope>
    <source>
        <strain evidence="2">MPI-CAGE-CH-0243</strain>
    </source>
</reference>
<comment type="caution">
    <text evidence="2">The sequence shown here is derived from an EMBL/GenBank/DDBJ whole genome shotgun (WGS) entry which is preliminary data.</text>
</comment>
<evidence type="ECO:0000256" key="1">
    <source>
        <dbReference type="SAM" id="MobiDB-lite"/>
    </source>
</evidence>
<dbReference type="Proteomes" id="UP000700596">
    <property type="component" value="Unassembled WGS sequence"/>
</dbReference>
<accession>A0A9P9CZF2</accession>
<feature type="region of interest" description="Disordered" evidence="1">
    <location>
        <begin position="147"/>
        <end position="174"/>
    </location>
</feature>
<dbReference type="EMBL" id="JAGMWT010000031">
    <property type="protein sequence ID" value="KAH7109634.1"/>
    <property type="molecule type" value="Genomic_DNA"/>
</dbReference>
<organism evidence="2 3">
    <name type="scientific">Dendryphion nanum</name>
    <dbReference type="NCBI Taxonomy" id="256645"/>
    <lineage>
        <taxon>Eukaryota</taxon>
        <taxon>Fungi</taxon>
        <taxon>Dikarya</taxon>
        <taxon>Ascomycota</taxon>
        <taxon>Pezizomycotina</taxon>
        <taxon>Dothideomycetes</taxon>
        <taxon>Pleosporomycetidae</taxon>
        <taxon>Pleosporales</taxon>
        <taxon>Torulaceae</taxon>
        <taxon>Dendryphion</taxon>
    </lineage>
</organism>
<proteinExistence type="predicted"/>
<gene>
    <name evidence="2" type="ORF">B0J11DRAFT_544939</name>
</gene>
<keyword evidence="3" id="KW-1185">Reference proteome</keyword>
<evidence type="ECO:0000313" key="3">
    <source>
        <dbReference type="Proteomes" id="UP000700596"/>
    </source>
</evidence>
<dbReference type="AlphaFoldDB" id="A0A9P9CZF2"/>
<sequence length="174" mass="19975">MNASIETPTMITRPSITINLTSAKPVFCQHYHNHYLSGTLSCYPRRIRGNHSDDPALRRDDSGNHPPPHHVILTVNGVHGFKIQNHTGLSECEFLDLPHIYPEWRWESIRSVNNFTPRSGFGTDFLVDVLTDPNPYGNYQPVYFESEYQPQDDQGRWPSHPGYGQGPSWSQDWN</sequence>
<protein>
    <submittedName>
        <fullName evidence="2">Uncharacterized protein</fullName>
    </submittedName>
</protein>
<evidence type="ECO:0000313" key="2">
    <source>
        <dbReference type="EMBL" id="KAH7109634.1"/>
    </source>
</evidence>